<dbReference type="Gene3D" id="3.30.420.10">
    <property type="entry name" value="Ribonuclease H-like superfamily/Ribonuclease H"/>
    <property type="match status" value="1"/>
</dbReference>
<name>A0ABR8CX10_9NOST</name>
<gene>
    <name evidence="1" type="ORF">H6G83_02420</name>
</gene>
<evidence type="ECO:0000313" key="2">
    <source>
        <dbReference type="Proteomes" id="UP000661112"/>
    </source>
</evidence>
<organism evidence="1 2">
    <name type="scientific">Anabaena azotica FACHB-119</name>
    <dbReference type="NCBI Taxonomy" id="947527"/>
    <lineage>
        <taxon>Bacteria</taxon>
        <taxon>Bacillati</taxon>
        <taxon>Cyanobacteriota</taxon>
        <taxon>Cyanophyceae</taxon>
        <taxon>Nostocales</taxon>
        <taxon>Nostocaceae</taxon>
        <taxon>Anabaena</taxon>
        <taxon>Anabaena azotica</taxon>
    </lineage>
</organism>
<dbReference type="Proteomes" id="UP000661112">
    <property type="component" value="Unassembled WGS sequence"/>
</dbReference>
<evidence type="ECO:0000313" key="1">
    <source>
        <dbReference type="EMBL" id="MBD2499480.1"/>
    </source>
</evidence>
<dbReference type="EMBL" id="JACJSG010000002">
    <property type="protein sequence ID" value="MBD2499480.1"/>
    <property type="molecule type" value="Genomic_DNA"/>
</dbReference>
<accession>A0ABR8CX10</accession>
<proteinExistence type="predicted"/>
<sequence>MSTEELLVRYRQTTQATERSHYQIIWLLATGKTVNEVAQVTGYTRIWIYQLIKRYNQIIYLPAYSPELQPAERLWPLANEIVANHSPSSLDELEALLVLGCQELMKQHNLISGLTCYHWWPRTREA</sequence>
<comment type="caution">
    <text evidence="1">The sequence shown here is derived from an EMBL/GenBank/DDBJ whole genome shotgun (WGS) entry which is preliminary data.</text>
</comment>
<keyword evidence="2" id="KW-1185">Reference proteome</keyword>
<reference evidence="1 2" key="1">
    <citation type="journal article" date="2020" name="ISME J.">
        <title>Comparative genomics reveals insights into cyanobacterial evolution and habitat adaptation.</title>
        <authorList>
            <person name="Chen M.Y."/>
            <person name="Teng W.K."/>
            <person name="Zhao L."/>
            <person name="Hu C.X."/>
            <person name="Zhou Y.K."/>
            <person name="Han B.P."/>
            <person name="Song L.R."/>
            <person name="Shu W.S."/>
        </authorList>
    </citation>
    <scope>NUCLEOTIDE SEQUENCE [LARGE SCALE GENOMIC DNA]</scope>
    <source>
        <strain evidence="1 2">FACHB-119</strain>
    </source>
</reference>
<dbReference type="Pfam" id="PF13384">
    <property type="entry name" value="HTH_23"/>
    <property type="match status" value="1"/>
</dbReference>
<protein>
    <submittedName>
        <fullName evidence="1">Helix-turn-helix domain-containing protein</fullName>
    </submittedName>
</protein>
<dbReference type="InterPro" id="IPR036397">
    <property type="entry name" value="RNaseH_sf"/>
</dbReference>